<dbReference type="HOGENOM" id="CLU_1377033_0_0_9"/>
<organism evidence="1 2">
    <name type="scientific">Peptoniphilus duerdenii ATCC BAA-1640</name>
    <dbReference type="NCBI Taxonomy" id="862517"/>
    <lineage>
        <taxon>Bacteria</taxon>
        <taxon>Bacillati</taxon>
        <taxon>Bacillota</taxon>
        <taxon>Tissierellia</taxon>
        <taxon>Tissierellales</taxon>
        <taxon>Peptoniphilaceae</taxon>
        <taxon>Peptoniphilus</taxon>
    </lineage>
</organism>
<evidence type="ECO:0000313" key="1">
    <source>
        <dbReference type="EMBL" id="EFM24771.1"/>
    </source>
</evidence>
<dbReference type="STRING" id="862517.HMPREF9225_1637"/>
<gene>
    <name evidence="1" type="ORF">HMPREF9225_1637</name>
</gene>
<sequence>MNKGYDFYIDNLLLPITPKKINTKIKNKNKVVTLLNGEELNLLKKPGLTEFDFEFRVPSEDFPAVKRYVSPQTVLNKLEDLKVKKKSFQFIILRSQYQENLKNSINKSVTLEDYEIIEDAENGADLIISISLKQYLPLKTKIINTNADKSKSITVSEGNVPMNKGKPDGSLASKVVHGAFNGVSAFLDAVFGGGKNAR</sequence>
<evidence type="ECO:0000313" key="2">
    <source>
        <dbReference type="Proteomes" id="UP000003280"/>
    </source>
</evidence>
<proteinExistence type="predicted"/>
<dbReference type="Proteomes" id="UP000003280">
    <property type="component" value="Unassembled WGS sequence"/>
</dbReference>
<accession>E0NN98</accession>
<dbReference type="RefSeq" id="WP_008902412.1">
    <property type="nucleotide sequence ID" value="NZ_GL397071.1"/>
</dbReference>
<dbReference type="AlphaFoldDB" id="E0NN98"/>
<name>E0NN98_9FIRM</name>
<protein>
    <submittedName>
        <fullName evidence="1">Uncharacterized protein</fullName>
    </submittedName>
</protein>
<keyword evidence="2" id="KW-1185">Reference proteome</keyword>
<reference evidence="1 2" key="1">
    <citation type="submission" date="2010-07" db="EMBL/GenBank/DDBJ databases">
        <authorList>
            <person name="Muzny D."/>
            <person name="Qin X."/>
            <person name="Deng J."/>
            <person name="Jiang H."/>
            <person name="Liu Y."/>
            <person name="Qu J."/>
            <person name="Song X.-Z."/>
            <person name="Zhang L."/>
            <person name="Thornton R."/>
            <person name="Coyle M."/>
            <person name="Francisco L."/>
            <person name="Jackson L."/>
            <person name="Javaid M."/>
            <person name="Korchina V."/>
            <person name="Kovar C."/>
            <person name="Mata R."/>
            <person name="Mathew T."/>
            <person name="Ngo R."/>
            <person name="Nguyen L."/>
            <person name="Nguyen N."/>
            <person name="Okwuonu G."/>
            <person name="Ongeri F."/>
            <person name="Pham C."/>
            <person name="Simmons D."/>
            <person name="Wilczek-Boney K."/>
            <person name="Hale W."/>
            <person name="Jakkamsetti A."/>
            <person name="Pham P."/>
            <person name="Ruth R."/>
            <person name="San Lucas F."/>
            <person name="Warren J."/>
            <person name="Zhang J."/>
            <person name="Zhao Z."/>
            <person name="Zhou C."/>
            <person name="Zhu D."/>
            <person name="Lee S."/>
            <person name="Bess C."/>
            <person name="Blankenburg K."/>
            <person name="Forbes L."/>
            <person name="Fu Q."/>
            <person name="Gubbala S."/>
            <person name="Hirani K."/>
            <person name="Jayaseelan J.C."/>
            <person name="Lara F."/>
            <person name="Munidasa M."/>
            <person name="Palculict T."/>
            <person name="Patil S."/>
            <person name="Pu L.-L."/>
            <person name="Saada N."/>
            <person name="Tang L."/>
            <person name="Weissenberger G."/>
            <person name="Zhu Y."/>
            <person name="Hemphill L."/>
            <person name="Shang Y."/>
            <person name="Youmans B."/>
            <person name="Ayvaz T."/>
            <person name="Ross M."/>
            <person name="Santibanez J."/>
            <person name="Aqrawi P."/>
            <person name="Gross S."/>
            <person name="Joshi V."/>
            <person name="Fowler G."/>
            <person name="Nazareth L."/>
            <person name="Reid J."/>
            <person name="Worley K."/>
            <person name="Petrosino J."/>
            <person name="Highlander S."/>
            <person name="Gibbs R."/>
        </authorList>
    </citation>
    <scope>NUCLEOTIDE SEQUENCE [LARGE SCALE GENOMIC DNA]</scope>
    <source>
        <strain evidence="1 2">ATCC BAA-1640</strain>
    </source>
</reference>
<dbReference type="eggNOG" id="COG1652">
    <property type="taxonomic scope" value="Bacteria"/>
</dbReference>
<dbReference type="OrthoDB" id="9800780at2"/>
<comment type="caution">
    <text evidence="1">The sequence shown here is derived from an EMBL/GenBank/DDBJ whole genome shotgun (WGS) entry which is preliminary data.</text>
</comment>
<dbReference type="EMBL" id="AEEH01000048">
    <property type="protein sequence ID" value="EFM24771.1"/>
    <property type="molecule type" value="Genomic_DNA"/>
</dbReference>